<feature type="chain" id="PRO_5035686828" description="Granulins domain-containing protein" evidence="5">
    <location>
        <begin position="19"/>
        <end position="84"/>
    </location>
</feature>
<dbReference type="Proteomes" id="UP000663870">
    <property type="component" value="Unassembled WGS sequence"/>
</dbReference>
<dbReference type="SUPFAM" id="SSF57277">
    <property type="entry name" value="Granulin repeat"/>
    <property type="match status" value="1"/>
</dbReference>
<dbReference type="Proteomes" id="UP000663854">
    <property type="component" value="Unassembled WGS sequence"/>
</dbReference>
<dbReference type="PANTHER" id="PTHR12274:SF3">
    <property type="entry name" value="PROGRANULIN"/>
    <property type="match status" value="1"/>
</dbReference>
<evidence type="ECO:0000256" key="1">
    <source>
        <dbReference type="ARBA" id="ARBA00004613"/>
    </source>
</evidence>
<evidence type="ECO:0000256" key="4">
    <source>
        <dbReference type="ARBA" id="ARBA00023157"/>
    </source>
</evidence>
<dbReference type="InterPro" id="IPR039036">
    <property type="entry name" value="Granulin_fam"/>
</dbReference>
<feature type="domain" description="Granulins" evidence="6">
    <location>
        <begin position="43"/>
        <end position="81"/>
    </location>
</feature>
<dbReference type="AlphaFoldDB" id="A0A815H5J0"/>
<dbReference type="EMBL" id="CAJNOL010001377">
    <property type="protein sequence ID" value="CAF1347326.1"/>
    <property type="molecule type" value="Genomic_DNA"/>
</dbReference>
<evidence type="ECO:0000313" key="9">
    <source>
        <dbReference type="Proteomes" id="UP000663870"/>
    </source>
</evidence>
<evidence type="ECO:0000259" key="6">
    <source>
        <dbReference type="SMART" id="SM00277"/>
    </source>
</evidence>
<keyword evidence="5" id="KW-0732">Signal</keyword>
<comment type="similarity">
    <text evidence="2">Belongs to the granulin family.</text>
</comment>
<gene>
    <name evidence="8" type="ORF">JXQ802_LOCUS31895</name>
    <name evidence="7" type="ORF">PYM288_LOCUS18002</name>
</gene>
<organism evidence="8 9">
    <name type="scientific">Rotaria sordida</name>
    <dbReference type="NCBI Taxonomy" id="392033"/>
    <lineage>
        <taxon>Eukaryota</taxon>
        <taxon>Metazoa</taxon>
        <taxon>Spiralia</taxon>
        <taxon>Gnathifera</taxon>
        <taxon>Rotifera</taxon>
        <taxon>Eurotatoria</taxon>
        <taxon>Bdelloidea</taxon>
        <taxon>Philodinida</taxon>
        <taxon>Philodinidae</taxon>
        <taxon>Rotaria</taxon>
    </lineage>
</organism>
<keyword evidence="9" id="KW-1185">Reference proteome</keyword>
<protein>
    <recommendedName>
        <fullName evidence="6">Granulins domain-containing protein</fullName>
    </recommendedName>
</protein>
<reference evidence="8" key="1">
    <citation type="submission" date="2021-02" db="EMBL/GenBank/DDBJ databases">
        <authorList>
            <person name="Nowell W R."/>
        </authorList>
    </citation>
    <scope>NUCLEOTIDE SEQUENCE</scope>
</reference>
<dbReference type="PANTHER" id="PTHR12274">
    <property type="entry name" value="GRANULIN"/>
    <property type="match status" value="1"/>
</dbReference>
<keyword evidence="3" id="KW-0964">Secreted</keyword>
<evidence type="ECO:0000256" key="2">
    <source>
        <dbReference type="ARBA" id="ARBA00010093"/>
    </source>
</evidence>
<dbReference type="InterPro" id="IPR037277">
    <property type="entry name" value="Granulin_sf"/>
</dbReference>
<evidence type="ECO:0000256" key="5">
    <source>
        <dbReference type="SAM" id="SignalP"/>
    </source>
</evidence>
<evidence type="ECO:0000313" key="7">
    <source>
        <dbReference type="EMBL" id="CAF1067968.1"/>
    </source>
</evidence>
<evidence type="ECO:0000313" key="8">
    <source>
        <dbReference type="EMBL" id="CAF1347326.1"/>
    </source>
</evidence>
<keyword evidence="4" id="KW-1015">Disulfide bond</keyword>
<feature type="signal peptide" evidence="5">
    <location>
        <begin position="1"/>
        <end position="18"/>
    </location>
</feature>
<dbReference type="GO" id="GO:0005576">
    <property type="term" value="C:extracellular region"/>
    <property type="evidence" value="ECO:0007669"/>
    <property type="project" value="UniProtKB-SubCell"/>
</dbReference>
<evidence type="ECO:0000256" key="3">
    <source>
        <dbReference type="ARBA" id="ARBA00022525"/>
    </source>
</evidence>
<dbReference type="SMART" id="SM00277">
    <property type="entry name" value="GRAN"/>
    <property type="match status" value="1"/>
</dbReference>
<name>A0A815H5J0_9BILA</name>
<dbReference type="Gene3D" id="2.10.25.160">
    <property type="entry name" value="Granulin"/>
    <property type="match status" value="1"/>
</dbReference>
<dbReference type="InterPro" id="IPR000118">
    <property type="entry name" value="Granulin"/>
</dbReference>
<dbReference type="Pfam" id="PF00396">
    <property type="entry name" value="Granulin"/>
    <property type="match status" value="1"/>
</dbReference>
<dbReference type="EMBL" id="CAJNOH010000532">
    <property type="protein sequence ID" value="CAF1067968.1"/>
    <property type="molecule type" value="Genomic_DNA"/>
</dbReference>
<proteinExistence type="inferred from homology"/>
<comment type="caution">
    <text evidence="8">The sequence shown here is derived from an EMBL/GenBank/DDBJ whole genome shotgun (WGS) entry which is preliminary data.</text>
</comment>
<accession>A0A815H5J0</accession>
<comment type="subcellular location">
    <subcellularLocation>
        <location evidence="1">Secreted</location>
    </subcellularLocation>
</comment>
<sequence>MYSMWPLLFLLLLVGVDANVSASLIKSSFPLGNAQTEITSVQCPDGQTYCLNGQTCCPLTTGRYYCCPLPNATCCSKLLIKINM</sequence>